<dbReference type="EMBL" id="CAKKLH010000328">
    <property type="protein sequence ID" value="CAH0112609.1"/>
    <property type="molecule type" value="Genomic_DNA"/>
</dbReference>
<dbReference type="InterPro" id="IPR014001">
    <property type="entry name" value="Helicase_ATP-bd"/>
</dbReference>
<feature type="compositionally biased region" description="Basic and acidic residues" evidence="18">
    <location>
        <begin position="173"/>
        <end position="184"/>
    </location>
</feature>
<dbReference type="GO" id="GO:0003676">
    <property type="term" value="F:nucleic acid binding"/>
    <property type="evidence" value="ECO:0007669"/>
    <property type="project" value="InterPro"/>
</dbReference>
<dbReference type="Proteomes" id="UP000789390">
    <property type="component" value="Unassembled WGS sequence"/>
</dbReference>
<evidence type="ECO:0000256" key="4">
    <source>
        <dbReference type="ARBA" id="ARBA00022728"/>
    </source>
</evidence>
<feature type="compositionally biased region" description="Basic and acidic residues" evidence="18">
    <location>
        <begin position="27"/>
        <end position="106"/>
    </location>
</feature>
<dbReference type="Pfam" id="PF00270">
    <property type="entry name" value="DEAD"/>
    <property type="match status" value="1"/>
</dbReference>
<dbReference type="PANTHER" id="PTHR47958">
    <property type="entry name" value="ATP-DEPENDENT RNA HELICASE DBP3"/>
    <property type="match status" value="1"/>
</dbReference>
<dbReference type="InterPro" id="IPR027417">
    <property type="entry name" value="P-loop_NTPase"/>
</dbReference>
<dbReference type="FunFam" id="3.40.50.300:FF:000079">
    <property type="entry name" value="probable ATP-dependent RNA helicase DDX17"/>
    <property type="match status" value="1"/>
</dbReference>
<dbReference type="CDD" id="cd18787">
    <property type="entry name" value="SF2_C_DEAD"/>
    <property type="match status" value="1"/>
</dbReference>
<feature type="domain" description="Helicase C-terminal" evidence="20">
    <location>
        <begin position="559"/>
        <end position="720"/>
    </location>
</feature>
<dbReference type="PROSITE" id="PS00039">
    <property type="entry name" value="DEAD_ATP_HELICASE"/>
    <property type="match status" value="1"/>
</dbReference>
<evidence type="ECO:0000256" key="14">
    <source>
        <dbReference type="ARBA" id="ARBA00049949"/>
    </source>
</evidence>
<dbReference type="GO" id="GO:0016787">
    <property type="term" value="F:hydrolase activity"/>
    <property type="evidence" value="ECO:0007669"/>
    <property type="project" value="UniProtKB-KW"/>
</dbReference>
<dbReference type="Gene3D" id="3.40.50.300">
    <property type="entry name" value="P-loop containing nucleotide triphosphate hydrolases"/>
    <property type="match status" value="2"/>
</dbReference>
<evidence type="ECO:0000256" key="1">
    <source>
        <dbReference type="ARBA" id="ARBA00004324"/>
    </source>
</evidence>
<evidence type="ECO:0000256" key="13">
    <source>
        <dbReference type="ARBA" id="ARBA00047984"/>
    </source>
</evidence>
<comment type="function">
    <text evidence="14">Component of the 17S U2 SnRNP complex of the spliceosome, a large ribonucleoprotein complex that removes introns from transcribed pre-mRNAs. The 17S U2 SnRNP complex (1) directly participates in early spliceosome assembly and (2) mediates recognition of the intron branch site during pre-mRNA splicing by promoting the selection of the pre-mRNA branch-site adenosine, the nucleophile for the first step of splicing. Within the 17S U2 SnRNP complex, DDX46 plays essential roles during assembly of pre-spliceosome and proofreading of the branch site.</text>
</comment>
<evidence type="ECO:0000256" key="5">
    <source>
        <dbReference type="ARBA" id="ARBA00022741"/>
    </source>
</evidence>
<evidence type="ECO:0000256" key="11">
    <source>
        <dbReference type="ARBA" id="ARBA00023242"/>
    </source>
</evidence>
<comment type="similarity">
    <text evidence="12">Belongs to the DEAD box helicase family. DDX46/PRP5 subfamily.</text>
</comment>
<dbReference type="CDD" id="cd17953">
    <property type="entry name" value="DEADc_DDX46"/>
    <property type="match status" value="1"/>
</dbReference>
<dbReference type="GO" id="GO:0016607">
    <property type="term" value="C:nuclear speck"/>
    <property type="evidence" value="ECO:0007669"/>
    <property type="project" value="UniProtKB-SubCell"/>
</dbReference>
<feature type="compositionally biased region" description="Acidic residues" evidence="18">
    <location>
        <begin position="163"/>
        <end position="172"/>
    </location>
</feature>
<dbReference type="SMART" id="SM00490">
    <property type="entry name" value="HELICc"/>
    <property type="match status" value="1"/>
</dbReference>
<evidence type="ECO:0000256" key="7">
    <source>
        <dbReference type="ARBA" id="ARBA00022806"/>
    </source>
</evidence>
<comment type="subcellular location">
    <subcellularLocation>
        <location evidence="1">Nucleus speckle</location>
    </subcellularLocation>
</comment>
<keyword evidence="10" id="KW-0508">mRNA splicing</keyword>
<keyword evidence="4" id="KW-0747">Spliceosome</keyword>
<sequence>MARDGHKHNKRSRSRSRSTSPRSKKLRERDRDGEHRQRERERDRDRDRDRERDKRRSRSKERDHEKSKRPATTSERRISKSPERKPTVIEDIKPVLKSESELKEEAAVAAMMAKEEEQKTLDLEMQKRRERIEKWRLERKMQEIAQVKSDLANQRAGKKWSLEDDEEEEEEDGKLKAESAKVEPIETINEEIEVQETEDEVDPLDAFMQDIQSEVRKVQKLDVQKSKGFGVMVMTGVAKKAAKKKGELVEQNQDALEYSSEEESEDLASAMSGLANSNIKQKEKVFKIDHNKINYFPFRKNFYVEVPDIARMTQEEVDEYRQELEGIKVKGKGCPRPIRAWAQCGVSKKEMEILKKLAYEKPTPIQTQTIPAIMSGRDIIGIAKTGSGKTLAFLLPMFRHILDQPPLEETDGPIAIIMSPTRELCLQIGKECKRFTKALNLRVVTVYGGTGISEQIAELKRGAEIIVCTPGRMIDMLAANNGRVTNLRRVTYIVLDEADRMFDMGFEPQVMRIIDNTRPDRQTVMFSATFPRQMEALARRILNKPIEITVGGRSVVCADVEQHVLVLEDEQKFLKLLELLGVYQEQGSVLVFVEKQESADDLLKDLMKAGYDCISLHGGIDQYDRDSAVVDFKNGKIKLMIATSVAARGLDVKHLILVVNYDCPNHHEDYIHRCGRTGRAGNKGFAYTFITPDQQRAAGDIIKAMEQSETPVPAELQSLWDQYKTKLAAEGKTVRSGGGGFSGKGFKFDESEAMAVSEKKKFQKAALGLQDSDEEDIENDLDEQIETLMAAKRIVREVPTSTLVSGGSGSAAANIPSKTATDKLELAKRLASRINLAKQSTGPVPVIPETSIGAISARNVAEQLAAKLNTRLNYAPVECEEPMEGSVEDGGENTPSTSDVVQKFEEELEINDFPQPVRWKITSREALAQVSEFSEAGVFVRGTYCAPGKKIPDEERKLYLAIESTSEMAVSKARKEIVRILKEEMLRLASSSSYQGSKTGRYKV</sequence>
<dbReference type="FunFam" id="3.40.50.300:FF:000584">
    <property type="entry name" value="probable ATP-dependent RNA helicase DDX46"/>
    <property type="match status" value="1"/>
</dbReference>
<dbReference type="GO" id="GO:0005681">
    <property type="term" value="C:spliceosomal complex"/>
    <property type="evidence" value="ECO:0007669"/>
    <property type="project" value="UniProtKB-KW"/>
</dbReference>
<evidence type="ECO:0000259" key="19">
    <source>
        <dbReference type="PROSITE" id="PS51192"/>
    </source>
</evidence>
<evidence type="ECO:0000256" key="10">
    <source>
        <dbReference type="ARBA" id="ARBA00023187"/>
    </source>
</evidence>
<gene>
    <name evidence="22" type="ORF">DGAL_LOCUS16378</name>
</gene>
<dbReference type="GO" id="GO:0000398">
    <property type="term" value="P:mRNA splicing, via spliceosome"/>
    <property type="evidence" value="ECO:0007669"/>
    <property type="project" value="UniProtKB-ARBA"/>
</dbReference>
<dbReference type="AlphaFoldDB" id="A0A8J2WR72"/>
<proteinExistence type="inferred from homology"/>
<evidence type="ECO:0000256" key="3">
    <source>
        <dbReference type="ARBA" id="ARBA00022664"/>
    </source>
</evidence>
<dbReference type="GO" id="GO:0003724">
    <property type="term" value="F:RNA helicase activity"/>
    <property type="evidence" value="ECO:0007669"/>
    <property type="project" value="UniProtKB-EC"/>
</dbReference>
<reference evidence="22" key="1">
    <citation type="submission" date="2021-11" db="EMBL/GenBank/DDBJ databases">
        <authorList>
            <person name="Schell T."/>
        </authorList>
    </citation>
    <scope>NUCLEOTIDE SEQUENCE</scope>
    <source>
        <strain evidence="22">M5</strain>
    </source>
</reference>
<dbReference type="SMART" id="SM00487">
    <property type="entry name" value="DEXDc"/>
    <property type="match status" value="1"/>
</dbReference>
<evidence type="ECO:0000256" key="9">
    <source>
        <dbReference type="ARBA" id="ARBA00023054"/>
    </source>
</evidence>
<feature type="domain" description="DEAD-box RNA helicase Q" evidence="21">
    <location>
        <begin position="339"/>
        <end position="367"/>
    </location>
</feature>
<evidence type="ECO:0000256" key="18">
    <source>
        <dbReference type="SAM" id="MobiDB-lite"/>
    </source>
</evidence>
<keyword evidence="7" id="KW-0347">Helicase</keyword>
<evidence type="ECO:0000256" key="8">
    <source>
        <dbReference type="ARBA" id="ARBA00022840"/>
    </source>
</evidence>
<evidence type="ECO:0000256" key="2">
    <source>
        <dbReference type="ARBA" id="ARBA00012552"/>
    </source>
</evidence>
<dbReference type="InterPro" id="IPR000629">
    <property type="entry name" value="RNA-helicase_DEAD-box_CS"/>
</dbReference>
<dbReference type="Pfam" id="PF00271">
    <property type="entry name" value="Helicase_C"/>
    <property type="match status" value="1"/>
</dbReference>
<dbReference type="PROSITE" id="PS51194">
    <property type="entry name" value="HELICASE_CTER"/>
    <property type="match status" value="1"/>
</dbReference>
<feature type="region of interest" description="Disordered" evidence="18">
    <location>
        <begin position="1"/>
        <end position="107"/>
    </location>
</feature>
<keyword evidence="5" id="KW-0547">Nucleotide-binding</keyword>
<feature type="short sequence motif" description="Q motif" evidence="17">
    <location>
        <begin position="339"/>
        <end position="367"/>
    </location>
</feature>
<feature type="region of interest" description="Disordered" evidence="18">
    <location>
        <begin position="147"/>
        <end position="189"/>
    </location>
</feature>
<keyword evidence="11" id="KW-0539">Nucleus</keyword>
<dbReference type="PROSITE" id="PS51195">
    <property type="entry name" value="Q_MOTIF"/>
    <property type="match status" value="1"/>
</dbReference>
<evidence type="ECO:0000256" key="15">
    <source>
        <dbReference type="ARBA" id="ARBA00050029"/>
    </source>
</evidence>
<evidence type="ECO:0000256" key="12">
    <source>
        <dbReference type="ARBA" id="ARBA00038511"/>
    </source>
</evidence>
<evidence type="ECO:0000313" key="23">
    <source>
        <dbReference type="Proteomes" id="UP000789390"/>
    </source>
</evidence>
<dbReference type="CDD" id="cd22473">
    <property type="entry name" value="KH-I_DDX46"/>
    <property type="match status" value="1"/>
</dbReference>
<keyword evidence="9" id="KW-0175">Coiled coil</keyword>
<keyword evidence="23" id="KW-1185">Reference proteome</keyword>
<organism evidence="22 23">
    <name type="scientific">Daphnia galeata</name>
    <dbReference type="NCBI Taxonomy" id="27404"/>
    <lineage>
        <taxon>Eukaryota</taxon>
        <taxon>Metazoa</taxon>
        <taxon>Ecdysozoa</taxon>
        <taxon>Arthropoda</taxon>
        <taxon>Crustacea</taxon>
        <taxon>Branchiopoda</taxon>
        <taxon>Diplostraca</taxon>
        <taxon>Cladocera</taxon>
        <taxon>Anomopoda</taxon>
        <taxon>Daphniidae</taxon>
        <taxon>Daphnia</taxon>
    </lineage>
</organism>
<dbReference type="PROSITE" id="PS51192">
    <property type="entry name" value="HELICASE_ATP_BIND_1"/>
    <property type="match status" value="1"/>
</dbReference>
<keyword evidence="6" id="KW-0378">Hydrolase</keyword>
<feature type="compositionally biased region" description="Basic residues" evidence="18">
    <location>
        <begin position="1"/>
        <end position="26"/>
    </location>
</feature>
<keyword evidence="3" id="KW-0507">mRNA processing</keyword>
<protein>
    <recommendedName>
        <fullName evidence="15">Probable ATP-dependent RNA helicase DDX46</fullName>
        <ecNumber evidence="2">3.6.4.13</ecNumber>
    </recommendedName>
    <alternativeName>
        <fullName evidence="16">DEAD box protein 46</fullName>
    </alternativeName>
</protein>
<accession>A0A8J2WR72</accession>
<dbReference type="InterPro" id="IPR011545">
    <property type="entry name" value="DEAD/DEAH_box_helicase_dom"/>
</dbReference>
<dbReference type="InterPro" id="IPR056149">
    <property type="entry name" value="PRP5/DDX46/KHDC4_KH"/>
</dbReference>
<comment type="caution">
    <text evidence="22">The sequence shown here is derived from an EMBL/GenBank/DDBJ whole genome shotgun (WGS) entry which is preliminary data.</text>
</comment>
<comment type="catalytic activity">
    <reaction evidence="13">
        <text>ATP + H2O = ADP + phosphate + H(+)</text>
        <dbReference type="Rhea" id="RHEA:13065"/>
        <dbReference type="ChEBI" id="CHEBI:15377"/>
        <dbReference type="ChEBI" id="CHEBI:15378"/>
        <dbReference type="ChEBI" id="CHEBI:30616"/>
        <dbReference type="ChEBI" id="CHEBI:43474"/>
        <dbReference type="ChEBI" id="CHEBI:456216"/>
        <dbReference type="EC" id="3.6.4.13"/>
    </reaction>
</comment>
<dbReference type="OrthoDB" id="196131at2759"/>
<evidence type="ECO:0000256" key="17">
    <source>
        <dbReference type="PROSITE-ProRule" id="PRU00552"/>
    </source>
</evidence>
<dbReference type="EC" id="3.6.4.13" evidence="2"/>
<dbReference type="SUPFAM" id="SSF52540">
    <property type="entry name" value="P-loop containing nucleoside triphosphate hydrolases"/>
    <property type="match status" value="2"/>
</dbReference>
<dbReference type="GO" id="GO:0005524">
    <property type="term" value="F:ATP binding"/>
    <property type="evidence" value="ECO:0007669"/>
    <property type="project" value="UniProtKB-KW"/>
</dbReference>
<keyword evidence="8" id="KW-0067">ATP-binding</keyword>
<evidence type="ECO:0000259" key="21">
    <source>
        <dbReference type="PROSITE" id="PS51195"/>
    </source>
</evidence>
<evidence type="ECO:0000313" key="22">
    <source>
        <dbReference type="EMBL" id="CAH0112609.1"/>
    </source>
</evidence>
<evidence type="ECO:0000256" key="6">
    <source>
        <dbReference type="ARBA" id="ARBA00022801"/>
    </source>
</evidence>
<dbReference type="Pfam" id="PF23469">
    <property type="entry name" value="KH_12"/>
    <property type="match status" value="1"/>
</dbReference>
<evidence type="ECO:0000259" key="20">
    <source>
        <dbReference type="PROSITE" id="PS51194"/>
    </source>
</evidence>
<dbReference type="InterPro" id="IPR014014">
    <property type="entry name" value="RNA_helicase_DEAD_Q_motif"/>
</dbReference>
<name>A0A8J2WR72_9CRUS</name>
<feature type="domain" description="Helicase ATP-binding" evidence="19">
    <location>
        <begin position="370"/>
        <end position="548"/>
    </location>
</feature>
<evidence type="ECO:0000256" key="16">
    <source>
        <dbReference type="ARBA" id="ARBA00050042"/>
    </source>
</evidence>
<dbReference type="InterPro" id="IPR001650">
    <property type="entry name" value="Helicase_C-like"/>
</dbReference>